<keyword evidence="4" id="KW-0548">Nucleotidyltransferase</keyword>
<dbReference type="EMBL" id="VUOD01000002">
    <property type="protein sequence ID" value="KAA2285620.1"/>
    <property type="molecule type" value="Genomic_DNA"/>
</dbReference>
<evidence type="ECO:0000313" key="4">
    <source>
        <dbReference type="EMBL" id="KAA2285620.1"/>
    </source>
</evidence>
<evidence type="ECO:0000256" key="1">
    <source>
        <dbReference type="ARBA" id="ARBA00012417"/>
    </source>
</evidence>
<dbReference type="PANTHER" id="PTHR11669">
    <property type="entry name" value="REPLICATION FACTOR C / DNA POLYMERASE III GAMMA-TAU SUBUNIT"/>
    <property type="match status" value="1"/>
</dbReference>
<dbReference type="GO" id="GO:0008408">
    <property type="term" value="F:3'-5' exonuclease activity"/>
    <property type="evidence" value="ECO:0007669"/>
    <property type="project" value="InterPro"/>
</dbReference>
<keyword evidence="4" id="KW-0808">Transferase</keyword>
<reference evidence="4 5" key="1">
    <citation type="submission" date="2019-09" db="EMBL/GenBank/DDBJ databases">
        <title>Arenimonas chukotkensis sp. nov., a bacterium isolated from Chukotka hot spring, Arctic region, Russia.</title>
        <authorList>
            <person name="Zayulina K.S."/>
            <person name="Prokofeva M.I."/>
            <person name="Elcheninov A.G."/>
            <person name="Novikov A."/>
            <person name="Kochetkova T.V."/>
            <person name="Kublanov I.V."/>
        </authorList>
    </citation>
    <scope>NUCLEOTIDE SEQUENCE [LARGE SCALE GENOMIC DNA]</scope>
    <source>
        <strain evidence="4 5">3729k</strain>
    </source>
</reference>
<dbReference type="GO" id="GO:0006261">
    <property type="term" value="P:DNA-templated DNA replication"/>
    <property type="evidence" value="ECO:0007669"/>
    <property type="project" value="TreeGrafter"/>
</dbReference>
<dbReference type="InterPro" id="IPR050238">
    <property type="entry name" value="DNA_Rep/Repair_Clamp_Loader"/>
</dbReference>
<dbReference type="Pfam" id="PF13177">
    <property type="entry name" value="DNA_pol3_delta2"/>
    <property type="match status" value="1"/>
</dbReference>
<dbReference type="Gene3D" id="3.40.50.300">
    <property type="entry name" value="P-loop containing nucleotide triphosphate hydrolases"/>
    <property type="match status" value="1"/>
</dbReference>
<protein>
    <recommendedName>
        <fullName evidence="1">DNA-directed DNA polymerase</fullName>
        <ecNumber evidence="1">2.7.7.7</ecNumber>
    </recommendedName>
</protein>
<name>A0A5B2ZEK1_9GAMM</name>
<keyword evidence="5" id="KW-1185">Reference proteome</keyword>
<dbReference type="InterPro" id="IPR027417">
    <property type="entry name" value="P-loop_NTPase"/>
</dbReference>
<evidence type="ECO:0000256" key="3">
    <source>
        <dbReference type="ARBA" id="ARBA00049244"/>
    </source>
</evidence>
<dbReference type="Proteomes" id="UP000322165">
    <property type="component" value="Unassembled WGS sequence"/>
</dbReference>
<gene>
    <name evidence="4" type="primary">holB</name>
    <name evidence="4" type="ORF">F0415_02980</name>
</gene>
<dbReference type="GO" id="GO:0009360">
    <property type="term" value="C:DNA polymerase III complex"/>
    <property type="evidence" value="ECO:0007669"/>
    <property type="project" value="TreeGrafter"/>
</dbReference>
<dbReference type="NCBIfam" id="TIGR00678">
    <property type="entry name" value="holB"/>
    <property type="match status" value="1"/>
</dbReference>
<dbReference type="RefSeq" id="WP_149859722.1">
    <property type="nucleotide sequence ID" value="NZ_VUOD01000002.1"/>
</dbReference>
<accession>A0A5B2ZEK1</accession>
<dbReference type="AlphaFoldDB" id="A0A5B2ZEK1"/>
<proteinExistence type="predicted"/>
<comment type="caution">
    <text evidence="4">The sequence shown here is derived from an EMBL/GenBank/DDBJ whole genome shotgun (WGS) entry which is preliminary data.</text>
</comment>
<evidence type="ECO:0000256" key="2">
    <source>
        <dbReference type="ARBA" id="ARBA00022932"/>
    </source>
</evidence>
<dbReference type="EC" id="2.7.7.7" evidence="1"/>
<comment type="catalytic activity">
    <reaction evidence="3">
        <text>DNA(n) + a 2'-deoxyribonucleoside 5'-triphosphate = DNA(n+1) + diphosphate</text>
        <dbReference type="Rhea" id="RHEA:22508"/>
        <dbReference type="Rhea" id="RHEA-COMP:17339"/>
        <dbReference type="Rhea" id="RHEA-COMP:17340"/>
        <dbReference type="ChEBI" id="CHEBI:33019"/>
        <dbReference type="ChEBI" id="CHEBI:61560"/>
        <dbReference type="ChEBI" id="CHEBI:173112"/>
        <dbReference type="EC" id="2.7.7.7"/>
    </reaction>
</comment>
<evidence type="ECO:0000313" key="5">
    <source>
        <dbReference type="Proteomes" id="UP000322165"/>
    </source>
</evidence>
<sequence>MNAPDRFPPWQRRPLQAALSALAEGRLGHALLLCGPESMGKREVARVLAARLLCATPGGDGLACGHCRGCDLFAAGTHPDLQPVSYAINEKTGNPRSDIIVEQMRELSEWFALTPQLGGAKVALIQPAEALNAAASNALLKTLEEPSRDRYLLLVSDRPGQLLATLRSRCQRLEFRLPPAEEAHAWLAACGHREPALGRALHAARGHPGLAAEWLEQDGLALRESVRKGLEALAAGREPPVALAQAWLADERAALRLRFAAELALDSFAAGVGAGGRDRLTTPADFPKLSDWFDAINLARAQLQVPGLRHDLVLAGLLLEWRSLMGRERGRA</sequence>
<dbReference type="GO" id="GO:0003887">
    <property type="term" value="F:DNA-directed DNA polymerase activity"/>
    <property type="evidence" value="ECO:0007669"/>
    <property type="project" value="UniProtKB-KW"/>
</dbReference>
<organism evidence="4 5">
    <name type="scientific">Arenimonas fontis</name>
    <dbReference type="NCBI Taxonomy" id="2608255"/>
    <lineage>
        <taxon>Bacteria</taxon>
        <taxon>Pseudomonadati</taxon>
        <taxon>Pseudomonadota</taxon>
        <taxon>Gammaproteobacteria</taxon>
        <taxon>Lysobacterales</taxon>
        <taxon>Lysobacteraceae</taxon>
        <taxon>Arenimonas</taxon>
    </lineage>
</organism>
<dbReference type="SUPFAM" id="SSF52540">
    <property type="entry name" value="P-loop containing nucleoside triphosphate hydrolases"/>
    <property type="match status" value="1"/>
</dbReference>
<dbReference type="PANTHER" id="PTHR11669:SF8">
    <property type="entry name" value="DNA POLYMERASE III SUBUNIT DELTA"/>
    <property type="match status" value="1"/>
</dbReference>
<reference evidence="4 5" key="2">
    <citation type="submission" date="2019-09" db="EMBL/GenBank/DDBJ databases">
        <authorList>
            <person name="Mazur A."/>
        </authorList>
    </citation>
    <scope>NUCLEOTIDE SEQUENCE [LARGE SCALE GENOMIC DNA]</scope>
    <source>
        <strain evidence="4 5">3729k</strain>
    </source>
</reference>
<dbReference type="InterPro" id="IPR004622">
    <property type="entry name" value="DNA_pol_HolB"/>
</dbReference>
<keyword evidence="2" id="KW-0239">DNA-directed DNA polymerase</keyword>